<dbReference type="VEuPathDB" id="ToxoDB:ETH_00017495"/>
<protein>
    <submittedName>
        <fullName evidence="2">Uncharacterized protein</fullName>
    </submittedName>
</protein>
<keyword evidence="1" id="KW-0472">Membrane</keyword>
<evidence type="ECO:0000313" key="2">
    <source>
        <dbReference type="EMBL" id="CDJ44969.1"/>
    </source>
</evidence>
<feature type="transmembrane region" description="Helical" evidence="1">
    <location>
        <begin position="130"/>
        <end position="151"/>
    </location>
</feature>
<keyword evidence="1" id="KW-1133">Transmembrane helix</keyword>
<dbReference type="OrthoDB" id="354676at2759"/>
<keyword evidence="1" id="KW-0812">Transmembrane</keyword>
<evidence type="ECO:0000256" key="1">
    <source>
        <dbReference type="SAM" id="Phobius"/>
    </source>
</evidence>
<dbReference type="GeneID" id="25252638"/>
<reference evidence="2" key="2">
    <citation type="submission" date="2013-10" db="EMBL/GenBank/DDBJ databases">
        <authorList>
            <person name="Aslett M."/>
        </authorList>
    </citation>
    <scope>NUCLEOTIDE SEQUENCE [LARGE SCALE GENOMIC DNA]</scope>
    <source>
        <strain evidence="2">Houghton</strain>
    </source>
</reference>
<organism evidence="2 3">
    <name type="scientific">Eimeria tenella</name>
    <name type="common">Coccidian parasite</name>
    <dbReference type="NCBI Taxonomy" id="5802"/>
    <lineage>
        <taxon>Eukaryota</taxon>
        <taxon>Sar</taxon>
        <taxon>Alveolata</taxon>
        <taxon>Apicomplexa</taxon>
        <taxon>Conoidasida</taxon>
        <taxon>Coccidia</taxon>
        <taxon>Eucoccidiorida</taxon>
        <taxon>Eimeriorina</taxon>
        <taxon>Eimeriidae</taxon>
        <taxon>Eimeria</taxon>
    </lineage>
</organism>
<name>U6L8V9_EIMTE</name>
<evidence type="ECO:0000313" key="3">
    <source>
        <dbReference type="Proteomes" id="UP000030747"/>
    </source>
</evidence>
<accession>U6L8V9</accession>
<dbReference type="EMBL" id="HG677918">
    <property type="protein sequence ID" value="CDJ44969.1"/>
    <property type="molecule type" value="Genomic_DNA"/>
</dbReference>
<keyword evidence="3" id="KW-1185">Reference proteome</keyword>
<sequence>MAEDGTVTEGFNGELPVNHRLLVERFSEVVDEAYKEVWKKYFAVADEMTEVKQQQQPQQLQQQQFSQQQATPVSAVEVASGVESLDLEEGEKVEVAIVSSSDGLNLESLEKYIKVEEVNKMSVEALASGAFAAAPQALALFAASALCVLLLR</sequence>
<dbReference type="AlphaFoldDB" id="U6L8V9"/>
<reference evidence="2" key="1">
    <citation type="submission" date="2013-10" db="EMBL/GenBank/DDBJ databases">
        <title>Genomic analysis of the causative agents of coccidiosis in chickens.</title>
        <authorList>
            <person name="Reid A.J."/>
            <person name="Blake D."/>
            <person name="Billington K."/>
            <person name="Browne H."/>
            <person name="Dunn M."/>
            <person name="Hung S."/>
            <person name="Kawahara F."/>
            <person name="Miranda-Saavedra D."/>
            <person name="Mourier T."/>
            <person name="Nagra H."/>
            <person name="Otto T.D."/>
            <person name="Rawlings N."/>
            <person name="Sanchez A."/>
            <person name="Sanders M."/>
            <person name="Subramaniam C."/>
            <person name="Tay Y."/>
            <person name="Dear P."/>
            <person name="Doerig C."/>
            <person name="Gruber A."/>
            <person name="Parkinson J."/>
            <person name="Shirley M."/>
            <person name="Wan K.L."/>
            <person name="Berriman M."/>
            <person name="Tomley F."/>
            <person name="Pain A."/>
        </authorList>
    </citation>
    <scope>NUCLEOTIDE SEQUENCE [LARGE SCALE GENOMIC DNA]</scope>
    <source>
        <strain evidence="2">Houghton</strain>
    </source>
</reference>
<dbReference type="VEuPathDB" id="ToxoDB:ETH2_0844700"/>
<dbReference type="RefSeq" id="XP_013235716.1">
    <property type="nucleotide sequence ID" value="XM_013380262.1"/>
</dbReference>
<dbReference type="Proteomes" id="UP000030747">
    <property type="component" value="Unassembled WGS sequence"/>
</dbReference>
<proteinExistence type="predicted"/>
<gene>
    <name evidence="2" type="ORF">ETH_00017495</name>
</gene>